<feature type="region of interest" description="Disordered" evidence="8">
    <location>
        <begin position="1217"/>
        <end position="1281"/>
    </location>
</feature>
<feature type="coiled-coil region" evidence="7">
    <location>
        <begin position="919"/>
        <end position="999"/>
    </location>
</feature>
<dbReference type="FunFam" id="3.30.160.780:FF:000001">
    <property type="entry name" value="Plectin a"/>
    <property type="match status" value="1"/>
</dbReference>
<accession>A0A4W3GHG9</accession>
<evidence type="ECO:0000256" key="5">
    <source>
        <dbReference type="ARBA" id="ARBA00022949"/>
    </source>
</evidence>
<evidence type="ECO:0000313" key="11">
    <source>
        <dbReference type="Proteomes" id="UP000314986"/>
    </source>
</evidence>
<dbReference type="InterPro" id="IPR001101">
    <property type="entry name" value="Plectin_repeat"/>
</dbReference>
<feature type="domain" description="Periplakin-like plectin repeat" evidence="9">
    <location>
        <begin position="853"/>
        <end position="1017"/>
    </location>
</feature>
<evidence type="ECO:0000313" key="10">
    <source>
        <dbReference type="Ensembl" id="ENSCMIP00000002165.1"/>
    </source>
</evidence>
<dbReference type="InterPro" id="IPR018159">
    <property type="entry name" value="Spectrin/alpha-actinin"/>
</dbReference>
<feature type="compositionally biased region" description="Basic and acidic residues" evidence="8">
    <location>
        <begin position="1271"/>
        <end position="1281"/>
    </location>
</feature>
<dbReference type="PANTHER" id="PTHR23169:SF7">
    <property type="entry name" value="ENVOPLAKIN"/>
    <property type="match status" value="1"/>
</dbReference>
<dbReference type="Gene3D" id="3.30.160.780">
    <property type="match status" value="1"/>
</dbReference>
<feature type="coiled-coil region" evidence="7">
    <location>
        <begin position="563"/>
        <end position="597"/>
    </location>
</feature>
<feature type="coiled-coil region" evidence="7">
    <location>
        <begin position="852"/>
        <end position="893"/>
    </location>
</feature>
<dbReference type="InterPro" id="IPR035915">
    <property type="entry name" value="Plakin_repeat_sf"/>
</dbReference>
<dbReference type="Gene3D" id="1.20.58.60">
    <property type="match status" value="2"/>
</dbReference>
<dbReference type="GO" id="GO:0005737">
    <property type="term" value="C:cytoplasm"/>
    <property type="evidence" value="ECO:0007669"/>
    <property type="project" value="TreeGrafter"/>
</dbReference>
<dbReference type="SMART" id="SM00250">
    <property type="entry name" value="PLEC"/>
    <property type="match status" value="6"/>
</dbReference>
<reference evidence="11" key="1">
    <citation type="journal article" date="2006" name="Science">
        <title>Ancient noncoding elements conserved in the human genome.</title>
        <authorList>
            <person name="Venkatesh B."/>
            <person name="Kirkness E.F."/>
            <person name="Loh Y.H."/>
            <person name="Halpern A.L."/>
            <person name="Lee A.P."/>
            <person name="Johnson J."/>
            <person name="Dandona N."/>
            <person name="Viswanathan L.D."/>
            <person name="Tay A."/>
            <person name="Venter J.C."/>
            <person name="Strausberg R.L."/>
            <person name="Brenner S."/>
        </authorList>
    </citation>
    <scope>NUCLEOTIDE SEQUENCE [LARGE SCALE GENOMIC DNA]</scope>
</reference>
<feature type="compositionally biased region" description="Basic and acidic residues" evidence="8">
    <location>
        <begin position="1217"/>
        <end position="1242"/>
    </location>
</feature>
<keyword evidence="6 7" id="KW-0175">Coiled coil</keyword>
<reference evidence="11" key="2">
    <citation type="journal article" date="2007" name="PLoS Biol.">
        <title>Survey sequencing and comparative analysis of the elephant shark (Callorhinchus milii) genome.</title>
        <authorList>
            <person name="Venkatesh B."/>
            <person name="Kirkness E.F."/>
            <person name="Loh Y.H."/>
            <person name="Halpern A.L."/>
            <person name="Lee A.P."/>
            <person name="Johnson J."/>
            <person name="Dandona N."/>
            <person name="Viswanathan L.D."/>
            <person name="Tay A."/>
            <person name="Venter J.C."/>
            <person name="Strausberg R.L."/>
            <person name="Brenner S."/>
        </authorList>
    </citation>
    <scope>NUCLEOTIDE SEQUENCE [LARGE SCALE GENOMIC DNA]</scope>
</reference>
<reference evidence="10" key="5">
    <citation type="submission" date="2025-09" db="UniProtKB">
        <authorList>
            <consortium name="Ensembl"/>
        </authorList>
    </citation>
    <scope>IDENTIFICATION</scope>
</reference>
<dbReference type="Proteomes" id="UP000314986">
    <property type="component" value="Unassembled WGS sequence"/>
</dbReference>
<sequence>MDIEGIRWLVRLMVPSCLNCYCLTRVCCEGSWSLWLVMLTGGCDFLLQDELKRVQKQYQNLQVSLSYMAFANSLPLFVLFTLTQSHRVCKPLITQCGHWPGCLGDGFNPSYTDDHSSSVSISGGRSRHPDQAKKRKQELNTVYDYIQGCSKQLMFLNEQEEKIQKLDWSDRMMNPEEVRRQYESFKKNGLLEEEDNVNKIQENGNRLIELKHPGSPAIEAHKEAVRNDWQQFLNLCICQEAHLKNVEDYRKVTEKWGGGRERAPLLSLFSKYKSSPYAASDLLQQFEKVIDMYKDVNDLKKQSGQVMPLKSRRTPVSKPMPVSALCDWGDDPKISASLSSSAPCFSPALSFALLTGLTSLSLSLSGASDTVEKHCKELLPKLDKINADIDRTEKALTNQLHTPVNRTAAPQDLNDRLKDQQVNNNNNKLHLYNALHVRRMSQGVKAVNLLTTGQKPEGRSESGLTWELKQNLDNDQDSVQTLNQSLKKTDQSCKALQLNFQEFCPDFKSQQADVQHLNTRYNNIRDQLEQSESSYFCSSLKQEDSPISQTVQNNKALFATRNMNDLKEEMIKEAEKIRLAEADLKEQKEELQMLKIQRPVDMKQEKEVVDFYRDPKTETDLNTLRNKIHEERKKRQNTEMDKNGLVKKLRNLEDKQNSIVPNLLIKEVTRLEKDPLLDVEAENLRNDINMCNRETQLTEGELDHLKRQISNLEKTPVNVVEKVVVVEKVKVEKDPEMLRASRNLQNQIDEEDQKRQTITNNIRSVADEIDSLEHKIRKITPKVIIKEIQKIEKDPELQKESSKLRKWCEDERQNNALLSSDLNDLQKAYNIVNEKKLKVEVKEIVRENFRVAPETEKEIVDLKKEIQELLKRKSQLEIELTLLKGDLNVLKDQQPHIEYKEIVNEVEKLQKTPEMLNQIDHLNNELNKLSDTSKRIKENINDLKDERDDWRKRRNKVETKVVTKDVVKYLNDPILEKEAESLRKEVRDESQKRRDLESLVFDLQQKYLLIERQKPKEKTVVQETVRLQKDPKIIREHDNLGKNLDDERRLRRNLDREVQNLKALLKEKEAEINLEEERSKKLQSLHELNRIKDRIYELETAPPPVEERIVTEEVLKIEKDPLIEKACLSYRRELEDEKNKIVDLEQEKKRVEFEVDLLHREKSQEKTIYKEVVRVTKDKALEEERSRARDQYNKEKNSRLDVLEEIRRLKERLQKLDDMKRTHSREEAELKKMRDANLHEKDALEDELKDLENEKEQKTSQQLNESKLMSRQHEKEKEKRNQLGNEVTALERDIIKENDKLHDREYTVRDLQSQINREEARHRDTQLRETNLSTKITILDSETGKDLSPYEAYKRNLIDREQYIQLQELECDWEEISTLGPSGVTSVLRDKKSGKHYSIEDALKNRKITKEELYLYREGKIPISEFALLVAGEDKPKTLQRPALKQTDYTPHIERDKFPIAGVYDTMTNSKLSINSGLNRKLIDPLTAQKILEAQAATGGIIDVGTRERFSVSQAVDKGLIDRGHMQRLLNAQKAFTGVEDPMTGERLPVGLALKNGWLPAETALRYLEAQHLTGGLVDPNKSGRVSIRDALQNGMIDSNTARMLQEESNYVKDLIDPMTNERIHYREMMERCQKDELSGLLLIPAASSEQSSYQPNSRFDYKPRYTSGY</sequence>
<name>A0A4W3GHG9_CALMI</name>
<reference evidence="11" key="3">
    <citation type="journal article" date="2014" name="Nature">
        <title>Elephant shark genome provides unique insights into gnathostome evolution.</title>
        <authorList>
            <consortium name="International Elephant Shark Genome Sequencing Consortium"/>
            <person name="Venkatesh B."/>
            <person name="Lee A.P."/>
            <person name="Ravi V."/>
            <person name="Maurya A.K."/>
            <person name="Lian M.M."/>
            <person name="Swann J.B."/>
            <person name="Ohta Y."/>
            <person name="Flajnik M.F."/>
            <person name="Sutoh Y."/>
            <person name="Kasahara M."/>
            <person name="Hoon S."/>
            <person name="Gangu V."/>
            <person name="Roy S.W."/>
            <person name="Irimia M."/>
            <person name="Korzh V."/>
            <person name="Kondrychyn I."/>
            <person name="Lim Z.W."/>
            <person name="Tay B.H."/>
            <person name="Tohari S."/>
            <person name="Kong K.W."/>
            <person name="Ho S."/>
            <person name="Lorente-Galdos B."/>
            <person name="Quilez J."/>
            <person name="Marques-Bonet T."/>
            <person name="Raney B.J."/>
            <person name="Ingham P.W."/>
            <person name="Tay A."/>
            <person name="Hillier L.W."/>
            <person name="Minx P."/>
            <person name="Boehm T."/>
            <person name="Wilson R.K."/>
            <person name="Brenner S."/>
            <person name="Warren W.C."/>
        </authorList>
    </citation>
    <scope>NUCLEOTIDE SEQUENCE [LARGE SCALE GENOMIC DNA]</scope>
</reference>
<dbReference type="InterPro" id="IPR043197">
    <property type="entry name" value="Plakin"/>
</dbReference>
<feature type="compositionally biased region" description="Polar residues" evidence="8">
    <location>
        <begin position="1259"/>
        <end position="1269"/>
    </location>
</feature>
<dbReference type="SUPFAM" id="SSF46966">
    <property type="entry name" value="Spectrin repeat"/>
    <property type="match status" value="1"/>
</dbReference>
<comment type="similarity">
    <text evidence="2">Belongs to the plakin or cytolinker family.</text>
</comment>
<proteinExistence type="inferred from homology"/>
<dbReference type="GO" id="GO:0045104">
    <property type="term" value="P:intermediate filament cytoskeleton organization"/>
    <property type="evidence" value="ECO:0007669"/>
    <property type="project" value="InterPro"/>
</dbReference>
<keyword evidence="3" id="KW-0597">Phosphoprotein</keyword>
<dbReference type="Pfam" id="PF26346">
    <property type="entry name" value="Plectin_PPL"/>
    <property type="match status" value="3"/>
</dbReference>
<dbReference type="Gene3D" id="3.90.1290.10">
    <property type="entry name" value="Plakin repeat"/>
    <property type="match status" value="1"/>
</dbReference>
<feature type="coiled-coil region" evidence="7">
    <location>
        <begin position="741"/>
        <end position="775"/>
    </location>
</feature>
<dbReference type="SUPFAM" id="SSF75399">
    <property type="entry name" value="Plakin repeat"/>
    <property type="match status" value="2"/>
</dbReference>
<dbReference type="GO" id="GO:0005198">
    <property type="term" value="F:structural molecule activity"/>
    <property type="evidence" value="ECO:0007669"/>
    <property type="project" value="TreeGrafter"/>
</dbReference>
<evidence type="ECO:0000259" key="9">
    <source>
        <dbReference type="Pfam" id="PF26346"/>
    </source>
</evidence>
<evidence type="ECO:0000256" key="3">
    <source>
        <dbReference type="ARBA" id="ARBA00022553"/>
    </source>
</evidence>
<dbReference type="Ensembl" id="ENSCMIT00000002246.1">
    <property type="protein sequence ID" value="ENSCMIP00000002165.1"/>
    <property type="gene ID" value="ENSCMIG00000001300.1"/>
</dbReference>
<dbReference type="Pfam" id="PF00681">
    <property type="entry name" value="Plectin"/>
    <property type="match status" value="3"/>
</dbReference>
<feature type="coiled-coil region" evidence="7">
    <location>
        <begin position="621"/>
        <end position="655"/>
    </location>
</feature>
<dbReference type="GO" id="GO:0070161">
    <property type="term" value="C:anchoring junction"/>
    <property type="evidence" value="ECO:0007669"/>
    <property type="project" value="UniProtKB-SubCell"/>
</dbReference>
<feature type="region of interest" description="Disordered" evidence="8">
    <location>
        <begin position="114"/>
        <end position="135"/>
    </location>
</feature>
<dbReference type="FunFam" id="3.90.1290.10:FF:000002">
    <property type="entry name" value="Plectin a"/>
    <property type="match status" value="1"/>
</dbReference>
<evidence type="ECO:0000256" key="4">
    <source>
        <dbReference type="ARBA" id="ARBA00022737"/>
    </source>
</evidence>
<comment type="subcellular location">
    <subcellularLocation>
        <location evidence="1">Cell junction</location>
    </subcellularLocation>
</comment>
<evidence type="ECO:0000256" key="8">
    <source>
        <dbReference type="SAM" id="MobiDB-lite"/>
    </source>
</evidence>
<keyword evidence="11" id="KW-1185">Reference proteome</keyword>
<feature type="domain" description="Periplakin-like plectin repeat" evidence="9">
    <location>
        <begin position="615"/>
        <end position="779"/>
    </location>
</feature>
<dbReference type="SMART" id="SM00150">
    <property type="entry name" value="SPEC"/>
    <property type="match status" value="1"/>
</dbReference>
<dbReference type="GO" id="GO:0016020">
    <property type="term" value="C:membrane"/>
    <property type="evidence" value="ECO:0007669"/>
    <property type="project" value="TreeGrafter"/>
</dbReference>
<feature type="coiled-coil region" evidence="7">
    <location>
        <begin position="1037"/>
        <end position="1085"/>
    </location>
</feature>
<keyword evidence="5" id="KW-0965">Cell junction</keyword>
<keyword evidence="4" id="KW-0677">Repeat</keyword>
<organism evidence="10 11">
    <name type="scientific">Callorhinchus milii</name>
    <name type="common">Ghost shark</name>
    <dbReference type="NCBI Taxonomy" id="7868"/>
    <lineage>
        <taxon>Eukaryota</taxon>
        <taxon>Metazoa</taxon>
        <taxon>Chordata</taxon>
        <taxon>Craniata</taxon>
        <taxon>Vertebrata</taxon>
        <taxon>Chondrichthyes</taxon>
        <taxon>Holocephali</taxon>
        <taxon>Chimaeriformes</taxon>
        <taxon>Callorhinchidae</taxon>
        <taxon>Callorhinchus</taxon>
    </lineage>
</organism>
<dbReference type="PANTHER" id="PTHR23169">
    <property type="entry name" value="ENVOPLAKIN"/>
    <property type="match status" value="1"/>
</dbReference>
<feature type="domain" description="Periplakin-like plectin repeat" evidence="9">
    <location>
        <begin position="1073"/>
        <end position="1221"/>
    </location>
</feature>
<dbReference type="GO" id="GO:0042060">
    <property type="term" value="P:wound healing"/>
    <property type="evidence" value="ECO:0007669"/>
    <property type="project" value="TreeGrafter"/>
</dbReference>
<evidence type="ECO:0000256" key="1">
    <source>
        <dbReference type="ARBA" id="ARBA00004282"/>
    </source>
</evidence>
<evidence type="ECO:0000256" key="6">
    <source>
        <dbReference type="ARBA" id="ARBA00023054"/>
    </source>
</evidence>
<dbReference type="GO" id="GO:0005882">
    <property type="term" value="C:intermediate filament"/>
    <property type="evidence" value="ECO:0007669"/>
    <property type="project" value="TreeGrafter"/>
</dbReference>
<reference evidence="10" key="4">
    <citation type="submission" date="2025-08" db="UniProtKB">
        <authorList>
            <consortium name="Ensembl"/>
        </authorList>
    </citation>
    <scope>IDENTIFICATION</scope>
</reference>
<evidence type="ECO:0000256" key="2">
    <source>
        <dbReference type="ARBA" id="ARBA00009109"/>
    </source>
</evidence>
<dbReference type="GO" id="GO:0045296">
    <property type="term" value="F:cadherin binding"/>
    <property type="evidence" value="ECO:0007669"/>
    <property type="project" value="TreeGrafter"/>
</dbReference>
<dbReference type="GeneTree" id="ENSGT00940000153578"/>
<protein>
    <submittedName>
        <fullName evidence="10">Envoplakin a</fullName>
    </submittedName>
</protein>
<gene>
    <name evidence="10" type="primary">evpla</name>
</gene>
<dbReference type="InterPro" id="IPR058847">
    <property type="entry name" value="Plectin_PPL"/>
</dbReference>
<evidence type="ECO:0000256" key="7">
    <source>
        <dbReference type="SAM" id="Coils"/>
    </source>
</evidence>